<dbReference type="EMBL" id="RBWS01000009">
    <property type="protein sequence ID" value="RKO71195.1"/>
    <property type="molecule type" value="Genomic_DNA"/>
</dbReference>
<protein>
    <recommendedName>
        <fullName evidence="1">Immunity protein 43 domain-containing protein</fullName>
    </recommendedName>
</protein>
<dbReference type="Proteomes" id="UP000282423">
    <property type="component" value="Unassembled WGS sequence"/>
</dbReference>
<reference evidence="2 3" key="1">
    <citation type="submission" date="2018-10" db="EMBL/GenBank/DDBJ databases">
        <title>Sphingobacterium sp. M05W1-28.</title>
        <authorList>
            <person name="Cai H."/>
        </authorList>
    </citation>
    <scope>NUCLEOTIDE SEQUENCE [LARGE SCALE GENOMIC DNA]</scope>
    <source>
        <strain evidence="2 3">M05W1-28</strain>
    </source>
</reference>
<dbReference type="InterPro" id="IPR029079">
    <property type="entry name" value="Imm43"/>
</dbReference>
<evidence type="ECO:0000313" key="3">
    <source>
        <dbReference type="Proteomes" id="UP000282423"/>
    </source>
</evidence>
<feature type="domain" description="Immunity protein 43" evidence="1">
    <location>
        <begin position="14"/>
        <end position="223"/>
    </location>
</feature>
<dbReference type="AlphaFoldDB" id="A0A420VY94"/>
<sequence>MNKLFVTFQRGHIKRKGVPLLDDITLFDTYDPSKRTKFYTDSQWRTLDYKNLPFPPEEKEYKFPSELYLVFKKKQTDFQFNYLEYGSDVKILSLDFFRELSNNGLDKGQYEYSTLKLVNKEGNQLTDRKFFALRFGKFDDDKFDLNQKTSVRSKVNGTTNYIYPDLALITESLDKHVFVLKEFAYRASFVFDGKEFVTNIVDKFKDIDIYNTKDFPFIYDNQYD</sequence>
<accession>A0A420VY94</accession>
<proteinExistence type="predicted"/>
<gene>
    <name evidence="2" type="ORF">D7322_13660</name>
</gene>
<comment type="caution">
    <text evidence="2">The sequence shown here is derived from an EMBL/GenBank/DDBJ whole genome shotgun (WGS) entry which is preliminary data.</text>
</comment>
<evidence type="ECO:0000313" key="2">
    <source>
        <dbReference type="EMBL" id="RKO71195.1"/>
    </source>
</evidence>
<keyword evidence="3" id="KW-1185">Reference proteome</keyword>
<dbReference type="Pfam" id="PF15570">
    <property type="entry name" value="Imm43"/>
    <property type="match status" value="1"/>
</dbReference>
<dbReference type="RefSeq" id="WP_121124750.1">
    <property type="nucleotide sequence ID" value="NZ_CP158959.1"/>
</dbReference>
<dbReference type="OrthoDB" id="663131at2"/>
<evidence type="ECO:0000259" key="1">
    <source>
        <dbReference type="Pfam" id="PF15570"/>
    </source>
</evidence>
<name>A0A420VY94_9SPHI</name>
<organism evidence="2 3">
    <name type="scientific">Sphingobacterium puteale</name>
    <dbReference type="NCBI Taxonomy" id="2420510"/>
    <lineage>
        <taxon>Bacteria</taxon>
        <taxon>Pseudomonadati</taxon>
        <taxon>Bacteroidota</taxon>
        <taxon>Sphingobacteriia</taxon>
        <taxon>Sphingobacteriales</taxon>
        <taxon>Sphingobacteriaceae</taxon>
        <taxon>Sphingobacterium</taxon>
    </lineage>
</organism>